<dbReference type="SUPFAM" id="SSF47699">
    <property type="entry name" value="Bifunctional inhibitor/lipid-transfer protein/seed storage 2S albumin"/>
    <property type="match status" value="1"/>
</dbReference>
<dbReference type="PANTHER" id="PTHR31731">
    <property type="match status" value="1"/>
</dbReference>
<evidence type="ECO:0000313" key="4">
    <source>
        <dbReference type="EMBL" id="KAJ0975925.1"/>
    </source>
</evidence>
<keyword evidence="5" id="KW-1185">Reference proteome</keyword>
<evidence type="ECO:0000259" key="3">
    <source>
        <dbReference type="SMART" id="SM00499"/>
    </source>
</evidence>
<protein>
    <recommendedName>
        <fullName evidence="3">Bifunctional inhibitor/plant lipid transfer protein/seed storage helical domain-containing protein</fullName>
    </recommendedName>
</protein>
<accession>A0A9D5CPY0</accession>
<feature type="domain" description="Bifunctional inhibitor/plant lipid transfer protein/seed storage helical" evidence="3">
    <location>
        <begin position="84"/>
        <end position="165"/>
    </location>
</feature>
<evidence type="ECO:0000256" key="2">
    <source>
        <dbReference type="SAM" id="SignalP"/>
    </source>
</evidence>
<dbReference type="InterPro" id="IPR036312">
    <property type="entry name" value="Bifun_inhib/LTP/seed_sf"/>
</dbReference>
<dbReference type="OrthoDB" id="1935738at2759"/>
<dbReference type="CDD" id="cd01958">
    <property type="entry name" value="HPS_like"/>
    <property type="match status" value="1"/>
</dbReference>
<dbReference type="Pfam" id="PF14547">
    <property type="entry name" value="Hydrophob_seed"/>
    <property type="match status" value="1"/>
</dbReference>
<gene>
    <name evidence="4" type="ORF">J5N97_017890</name>
</gene>
<keyword evidence="2" id="KW-0732">Signal</keyword>
<evidence type="ECO:0000313" key="5">
    <source>
        <dbReference type="Proteomes" id="UP001085076"/>
    </source>
</evidence>
<dbReference type="InterPro" id="IPR051636">
    <property type="entry name" value="Plant_LTP/defense-related"/>
</dbReference>
<dbReference type="AlphaFoldDB" id="A0A9D5CPY0"/>
<dbReference type="SMART" id="SM00499">
    <property type="entry name" value="AAI"/>
    <property type="match status" value="1"/>
</dbReference>
<feature type="region of interest" description="Disordered" evidence="1">
    <location>
        <begin position="39"/>
        <end position="76"/>
    </location>
</feature>
<dbReference type="EMBL" id="JAGGNH010000004">
    <property type="protein sequence ID" value="KAJ0975925.1"/>
    <property type="molecule type" value="Genomic_DNA"/>
</dbReference>
<organism evidence="4 5">
    <name type="scientific">Dioscorea zingiberensis</name>
    <dbReference type="NCBI Taxonomy" id="325984"/>
    <lineage>
        <taxon>Eukaryota</taxon>
        <taxon>Viridiplantae</taxon>
        <taxon>Streptophyta</taxon>
        <taxon>Embryophyta</taxon>
        <taxon>Tracheophyta</taxon>
        <taxon>Spermatophyta</taxon>
        <taxon>Magnoliopsida</taxon>
        <taxon>Liliopsida</taxon>
        <taxon>Dioscoreales</taxon>
        <taxon>Dioscoreaceae</taxon>
        <taxon>Dioscorea</taxon>
    </lineage>
</organism>
<dbReference type="PROSITE" id="PS51257">
    <property type="entry name" value="PROKAR_LIPOPROTEIN"/>
    <property type="match status" value="1"/>
</dbReference>
<sequence>MSISKHSFPTTSILFFILLTLSSLPSLLSCPLCPHNPPPHHKKKTPPPPPPKPKPVPCPPPPPPPSTPKPVPCPPPPKTPAGTCPIDALKLDACVDLLGGLINIGIGGDTEETCCPVLSGLVDLDAALCLCTTIKAKLLDINIILPIALQLLVDCGKHAPKDFQCPA</sequence>
<comment type="caution">
    <text evidence="4">The sequence shown here is derived from an EMBL/GenBank/DDBJ whole genome shotgun (WGS) entry which is preliminary data.</text>
</comment>
<dbReference type="Gene3D" id="1.10.110.10">
    <property type="entry name" value="Plant lipid-transfer and hydrophobic proteins"/>
    <property type="match status" value="1"/>
</dbReference>
<name>A0A9D5CPY0_9LILI</name>
<feature type="compositionally biased region" description="Pro residues" evidence="1">
    <location>
        <begin position="46"/>
        <end position="76"/>
    </location>
</feature>
<dbReference type="InterPro" id="IPR027923">
    <property type="entry name" value="Hydrophob_seed_dom"/>
</dbReference>
<feature type="chain" id="PRO_5038844679" description="Bifunctional inhibitor/plant lipid transfer protein/seed storage helical domain-containing protein" evidence="2">
    <location>
        <begin position="30"/>
        <end position="167"/>
    </location>
</feature>
<evidence type="ECO:0000256" key="1">
    <source>
        <dbReference type="SAM" id="MobiDB-lite"/>
    </source>
</evidence>
<reference evidence="4" key="1">
    <citation type="submission" date="2021-03" db="EMBL/GenBank/DDBJ databases">
        <authorList>
            <person name="Li Z."/>
            <person name="Yang C."/>
        </authorList>
    </citation>
    <scope>NUCLEOTIDE SEQUENCE</scope>
    <source>
        <strain evidence="4">Dzin_1.0</strain>
        <tissue evidence="4">Leaf</tissue>
    </source>
</reference>
<reference evidence="4" key="2">
    <citation type="journal article" date="2022" name="Hortic Res">
        <title>The genome of Dioscorea zingiberensis sheds light on the biosynthesis, origin and evolution of the medicinally important diosgenin saponins.</title>
        <authorList>
            <person name="Li Y."/>
            <person name="Tan C."/>
            <person name="Li Z."/>
            <person name="Guo J."/>
            <person name="Li S."/>
            <person name="Chen X."/>
            <person name="Wang C."/>
            <person name="Dai X."/>
            <person name="Yang H."/>
            <person name="Song W."/>
            <person name="Hou L."/>
            <person name="Xu J."/>
            <person name="Tong Z."/>
            <person name="Xu A."/>
            <person name="Yuan X."/>
            <person name="Wang W."/>
            <person name="Yang Q."/>
            <person name="Chen L."/>
            <person name="Sun Z."/>
            <person name="Wang K."/>
            <person name="Pan B."/>
            <person name="Chen J."/>
            <person name="Bao Y."/>
            <person name="Liu F."/>
            <person name="Qi X."/>
            <person name="Gang D.R."/>
            <person name="Wen J."/>
            <person name="Li J."/>
        </authorList>
    </citation>
    <scope>NUCLEOTIDE SEQUENCE</scope>
    <source>
        <strain evidence="4">Dzin_1.0</strain>
    </source>
</reference>
<feature type="signal peptide" evidence="2">
    <location>
        <begin position="1"/>
        <end position="29"/>
    </location>
</feature>
<proteinExistence type="predicted"/>
<dbReference type="InterPro" id="IPR016140">
    <property type="entry name" value="Bifunc_inhib/LTP/seed_store"/>
</dbReference>
<dbReference type="Proteomes" id="UP001085076">
    <property type="component" value="Miscellaneous, Linkage group lg04"/>
</dbReference>